<feature type="transmembrane region" description="Helical" evidence="1">
    <location>
        <begin position="15"/>
        <end position="32"/>
    </location>
</feature>
<keyword evidence="1" id="KW-0472">Membrane</keyword>
<keyword evidence="1" id="KW-0812">Transmembrane</keyword>
<sequence>MLLNKINNFITKDKFLLFIIFLISFFLNKYYASFGVFPIDTFLHFDTGYRVLNGEYPIKDYWILKGIFVD</sequence>
<organism evidence="2">
    <name type="scientific">marine metagenome</name>
    <dbReference type="NCBI Taxonomy" id="408172"/>
    <lineage>
        <taxon>unclassified sequences</taxon>
        <taxon>metagenomes</taxon>
        <taxon>ecological metagenomes</taxon>
    </lineage>
</organism>
<name>A0A382GUI4_9ZZZZ</name>
<protein>
    <submittedName>
        <fullName evidence="2">Uncharacterized protein</fullName>
    </submittedName>
</protein>
<dbReference type="EMBL" id="UINC01057424">
    <property type="protein sequence ID" value="SVB78542.1"/>
    <property type="molecule type" value="Genomic_DNA"/>
</dbReference>
<evidence type="ECO:0000256" key="1">
    <source>
        <dbReference type="SAM" id="Phobius"/>
    </source>
</evidence>
<feature type="non-terminal residue" evidence="2">
    <location>
        <position position="70"/>
    </location>
</feature>
<proteinExistence type="predicted"/>
<evidence type="ECO:0000313" key="2">
    <source>
        <dbReference type="EMBL" id="SVB78542.1"/>
    </source>
</evidence>
<gene>
    <name evidence="2" type="ORF">METZ01_LOCUS231396</name>
</gene>
<dbReference type="AlphaFoldDB" id="A0A382GUI4"/>
<keyword evidence="1" id="KW-1133">Transmembrane helix</keyword>
<reference evidence="2" key="1">
    <citation type="submission" date="2018-05" db="EMBL/GenBank/DDBJ databases">
        <authorList>
            <person name="Lanie J.A."/>
            <person name="Ng W.-L."/>
            <person name="Kazmierczak K.M."/>
            <person name="Andrzejewski T.M."/>
            <person name="Davidsen T.M."/>
            <person name="Wayne K.J."/>
            <person name="Tettelin H."/>
            <person name="Glass J.I."/>
            <person name="Rusch D."/>
            <person name="Podicherti R."/>
            <person name="Tsui H.-C.T."/>
            <person name="Winkler M.E."/>
        </authorList>
    </citation>
    <scope>NUCLEOTIDE SEQUENCE</scope>
</reference>
<accession>A0A382GUI4</accession>